<feature type="transmembrane region" description="Helical" evidence="1">
    <location>
        <begin position="180"/>
        <end position="200"/>
    </location>
</feature>
<feature type="transmembrane region" description="Helical" evidence="1">
    <location>
        <begin position="131"/>
        <end position="150"/>
    </location>
</feature>
<feature type="transmembrane region" description="Helical" evidence="1">
    <location>
        <begin position="91"/>
        <end position="111"/>
    </location>
</feature>
<feature type="transmembrane region" description="Helical" evidence="1">
    <location>
        <begin position="61"/>
        <end position="79"/>
    </location>
</feature>
<evidence type="ECO:0008006" key="3">
    <source>
        <dbReference type="Google" id="ProtNLM"/>
    </source>
</evidence>
<name>A0AB33KFI4_9ACTN</name>
<feature type="transmembrane region" description="Helical" evidence="1">
    <location>
        <begin position="256"/>
        <end position="279"/>
    </location>
</feature>
<dbReference type="RefSeq" id="WP_319597871.1">
    <property type="nucleotide sequence ID" value="NZ_AP035884.1"/>
</dbReference>
<keyword evidence="1" id="KW-0472">Membrane</keyword>
<sequence>MPEGVVPLTEKPAPAPAAAVRPVRPWPVLVTLLAALAAAAAEPHLPGAADYIKSLGIVPSWALWAGAAVGVVAVLASAARTTAHGAARTAVLVLGWTGTVLLLWSAVGIVFDGFRAFFRVTGIPAGDFAIVDWPGFLSRAVAFAATVLLARSTLAFQRRTGTGCDRCGLLPGEREKSSPWLGYAAFGLAFVYPAVKYYWWAGGGIGRPDDYPEGFPVMETMLLVGGGVLSLALVSSWGLIYPSWVPFLARRTVPRMLLVACGWGLSAALLLQGLIPVFAAINHLLGGPELPFDAGSANSWVILAVYGGWSLFGAALLGATRDYQRRTRSVCAQCGH</sequence>
<keyword evidence="1" id="KW-0812">Transmembrane</keyword>
<proteinExistence type="predicted"/>
<evidence type="ECO:0000313" key="2">
    <source>
        <dbReference type="EMBL" id="BFP53432.1"/>
    </source>
</evidence>
<dbReference type="AlphaFoldDB" id="A0AB33KFI4"/>
<keyword evidence="1" id="KW-1133">Transmembrane helix</keyword>
<gene>
    <name evidence="2" type="ORF">SCMC78_32390</name>
</gene>
<organism evidence="2">
    <name type="scientific">Streptomyces sp. CMC78</name>
    <dbReference type="NCBI Taxonomy" id="3231512"/>
    <lineage>
        <taxon>Bacteria</taxon>
        <taxon>Bacillati</taxon>
        <taxon>Actinomycetota</taxon>
        <taxon>Actinomycetes</taxon>
        <taxon>Kitasatosporales</taxon>
        <taxon>Streptomycetaceae</taxon>
        <taxon>Streptomyces</taxon>
    </lineage>
</organism>
<accession>A0AB33KFI4</accession>
<feature type="transmembrane region" description="Helical" evidence="1">
    <location>
        <begin position="220"/>
        <end position="244"/>
    </location>
</feature>
<dbReference type="EMBL" id="AP035884">
    <property type="protein sequence ID" value="BFP53432.1"/>
    <property type="molecule type" value="Genomic_DNA"/>
</dbReference>
<dbReference type="KEGG" id="stcm:SCMC78_32390"/>
<protein>
    <recommendedName>
        <fullName evidence="3">Integral membrane protein</fullName>
    </recommendedName>
</protein>
<evidence type="ECO:0000256" key="1">
    <source>
        <dbReference type="SAM" id="Phobius"/>
    </source>
</evidence>
<feature type="transmembrane region" description="Helical" evidence="1">
    <location>
        <begin position="299"/>
        <end position="319"/>
    </location>
</feature>
<reference evidence="2" key="1">
    <citation type="submission" date="2024-07" db="EMBL/GenBank/DDBJ databases">
        <title>Complete genome sequences of cellulolytic bacteria, Kitasatospora sp. CMC57 and Streptomyces sp. CMC78, isolated from Japanese agricultural soil.</title>
        <authorList>
            <person name="Hashimoto T."/>
            <person name="Ito M."/>
            <person name="Iwamoto M."/>
            <person name="Fukahori D."/>
            <person name="Shoda T."/>
            <person name="Sakoda M."/>
            <person name="Morohoshi T."/>
            <person name="Mitsuboshi M."/>
            <person name="Nishizawa T."/>
        </authorList>
    </citation>
    <scope>NUCLEOTIDE SEQUENCE</scope>
    <source>
        <strain evidence="2">CMC78</strain>
    </source>
</reference>